<dbReference type="InterPro" id="IPR043132">
    <property type="entry name" value="BCAT-like_C"/>
</dbReference>
<evidence type="ECO:0000256" key="3">
    <source>
        <dbReference type="ARBA" id="ARBA00011738"/>
    </source>
</evidence>
<evidence type="ECO:0000256" key="8">
    <source>
        <dbReference type="ARBA" id="ARBA00035676"/>
    </source>
</evidence>
<evidence type="ECO:0000313" key="12">
    <source>
        <dbReference type="Proteomes" id="UP001166251"/>
    </source>
</evidence>
<dbReference type="Gene3D" id="3.30.470.10">
    <property type="match status" value="1"/>
</dbReference>
<dbReference type="SUPFAM" id="SSF56752">
    <property type="entry name" value="D-aminoacid aminotransferase-like PLP-dependent enzymes"/>
    <property type="match status" value="1"/>
</dbReference>
<comment type="subunit">
    <text evidence="3">Homodimer.</text>
</comment>
<evidence type="ECO:0000256" key="10">
    <source>
        <dbReference type="NCBIfam" id="TIGR03461"/>
    </source>
</evidence>
<evidence type="ECO:0000256" key="2">
    <source>
        <dbReference type="ARBA" id="ARBA00009320"/>
    </source>
</evidence>
<dbReference type="InterPro" id="IPR043131">
    <property type="entry name" value="BCAT-like_N"/>
</dbReference>
<dbReference type="CDD" id="cd01559">
    <property type="entry name" value="ADCL_like"/>
    <property type="match status" value="1"/>
</dbReference>
<keyword evidence="5" id="KW-0289">Folate biosynthesis</keyword>
<comment type="similarity">
    <text evidence="2">Belongs to the class-IV pyridoxal-phosphate-dependent aminotransferase family.</text>
</comment>
<keyword evidence="6 11" id="KW-0456">Lyase</keyword>
<dbReference type="InterPro" id="IPR036038">
    <property type="entry name" value="Aminotransferase-like"/>
</dbReference>
<dbReference type="InterPro" id="IPR017824">
    <property type="entry name" value="Aminodeoxychorismate_lyase_IV"/>
</dbReference>
<dbReference type="PANTHER" id="PTHR42743:SF2">
    <property type="entry name" value="AMINODEOXYCHORISMATE LYASE"/>
    <property type="match status" value="1"/>
</dbReference>
<dbReference type="Pfam" id="PF01063">
    <property type="entry name" value="Aminotran_4"/>
    <property type="match status" value="1"/>
</dbReference>
<keyword evidence="4" id="KW-0663">Pyridoxal phosphate</keyword>
<comment type="catalytic activity">
    <reaction evidence="9">
        <text>4-amino-4-deoxychorismate = 4-aminobenzoate + pyruvate + H(+)</text>
        <dbReference type="Rhea" id="RHEA:16201"/>
        <dbReference type="ChEBI" id="CHEBI:15361"/>
        <dbReference type="ChEBI" id="CHEBI:15378"/>
        <dbReference type="ChEBI" id="CHEBI:17836"/>
        <dbReference type="ChEBI" id="CHEBI:58406"/>
        <dbReference type="EC" id="4.1.3.38"/>
    </reaction>
</comment>
<dbReference type="RefSeq" id="WP_220105229.1">
    <property type="nucleotide sequence ID" value="NZ_JAHZSS010000025.1"/>
</dbReference>
<protein>
    <recommendedName>
        <fullName evidence="8 10">Aminodeoxychorismate lyase</fullName>
        <ecNumber evidence="8 10">4.1.3.38</ecNumber>
    </recommendedName>
</protein>
<reference evidence="11" key="1">
    <citation type="submission" date="2021-07" db="EMBL/GenBank/DDBJ databases">
        <title>Neiella marina sp. nov., isolated from the intestinal content of sea cucumber Apostichopus japonicus.</title>
        <authorList>
            <person name="Bai X."/>
        </authorList>
    </citation>
    <scope>NUCLEOTIDE SEQUENCE</scope>
    <source>
        <strain evidence="11">126</strain>
    </source>
</reference>
<evidence type="ECO:0000256" key="9">
    <source>
        <dbReference type="ARBA" id="ARBA00049529"/>
    </source>
</evidence>
<evidence type="ECO:0000256" key="1">
    <source>
        <dbReference type="ARBA" id="ARBA00001933"/>
    </source>
</evidence>
<organism evidence="11 12">
    <name type="scientific">Neiella holothuriorum</name>
    <dbReference type="NCBI Taxonomy" id="2870530"/>
    <lineage>
        <taxon>Bacteria</taxon>
        <taxon>Pseudomonadati</taxon>
        <taxon>Pseudomonadota</taxon>
        <taxon>Gammaproteobacteria</taxon>
        <taxon>Alteromonadales</taxon>
        <taxon>Echinimonadaceae</taxon>
        <taxon>Neiella</taxon>
    </lineage>
</organism>
<dbReference type="NCBIfam" id="TIGR03461">
    <property type="entry name" value="pabC_Proteo"/>
    <property type="match status" value="1"/>
</dbReference>
<evidence type="ECO:0000256" key="6">
    <source>
        <dbReference type="ARBA" id="ARBA00023239"/>
    </source>
</evidence>
<keyword evidence="12" id="KW-1185">Reference proteome</keyword>
<sequence>MMWINGITSQQIGAAQRAVSFGDGVFTTFRVINGCVQHIEAHIERLQRACLALAIDAIDWPLLEQELVAAARSAQQPLMVGKAIVSRGQGGRGYSCEGVDSPARVVALYPFPSHVAKWRQQGIQLLQAELQLGIQPKLAGYKTLNRLEQVLGKQELSAKGAVEGVFCDSDGYVVECNAANLFWRRGDLLYTPDLSLAGVAGIMRQKILDFCHQHQYRVHQVRVQPAQLEEADELFICNGIIGPVPVTGYQQHHYSSHFLCRLLQKELDPLES</sequence>
<dbReference type="Proteomes" id="UP001166251">
    <property type="component" value="Unassembled WGS sequence"/>
</dbReference>
<dbReference type="InterPro" id="IPR050571">
    <property type="entry name" value="Class-IV_PLP-Dep_Aminotrnsfr"/>
</dbReference>
<accession>A0ABS7EL47</accession>
<name>A0ABS7EL47_9GAMM</name>
<comment type="cofactor">
    <cofactor evidence="1">
        <name>pyridoxal 5'-phosphate</name>
        <dbReference type="ChEBI" id="CHEBI:597326"/>
    </cofactor>
</comment>
<evidence type="ECO:0000256" key="7">
    <source>
        <dbReference type="ARBA" id="ARBA00035633"/>
    </source>
</evidence>
<dbReference type="EC" id="4.1.3.38" evidence="8 10"/>
<gene>
    <name evidence="11" type="primary">pabC</name>
    <name evidence="11" type="ORF">K0504_16335</name>
</gene>
<proteinExistence type="inferred from homology"/>
<comment type="pathway">
    <text evidence="7">Cofactor biosynthesis; tetrahydrofolate biosynthesis; 4-aminobenzoate from chorismate: step 2/2.</text>
</comment>
<dbReference type="InterPro" id="IPR001544">
    <property type="entry name" value="Aminotrans_IV"/>
</dbReference>
<dbReference type="Gene3D" id="3.20.10.10">
    <property type="entry name" value="D-amino Acid Aminotransferase, subunit A, domain 2"/>
    <property type="match status" value="1"/>
</dbReference>
<dbReference type="GO" id="GO:0008696">
    <property type="term" value="F:4-amino-4-deoxychorismate lyase activity"/>
    <property type="evidence" value="ECO:0007669"/>
    <property type="project" value="UniProtKB-EC"/>
</dbReference>
<dbReference type="NCBIfam" id="NF004761">
    <property type="entry name" value="PRK06092.1"/>
    <property type="match status" value="1"/>
</dbReference>
<evidence type="ECO:0000256" key="5">
    <source>
        <dbReference type="ARBA" id="ARBA00022909"/>
    </source>
</evidence>
<comment type="caution">
    <text evidence="11">The sequence shown here is derived from an EMBL/GenBank/DDBJ whole genome shotgun (WGS) entry which is preliminary data.</text>
</comment>
<evidence type="ECO:0000256" key="4">
    <source>
        <dbReference type="ARBA" id="ARBA00022898"/>
    </source>
</evidence>
<dbReference type="PANTHER" id="PTHR42743">
    <property type="entry name" value="AMINO-ACID AMINOTRANSFERASE"/>
    <property type="match status" value="1"/>
</dbReference>
<dbReference type="EMBL" id="JAHZSS010000025">
    <property type="protein sequence ID" value="MBW8192608.1"/>
    <property type="molecule type" value="Genomic_DNA"/>
</dbReference>
<evidence type="ECO:0000313" key="11">
    <source>
        <dbReference type="EMBL" id="MBW8192608.1"/>
    </source>
</evidence>